<comment type="caution">
    <text evidence="2">The sequence shown here is derived from an EMBL/GenBank/DDBJ whole genome shotgun (WGS) entry which is preliminary data.</text>
</comment>
<evidence type="ECO:0000313" key="3">
    <source>
        <dbReference type="Proteomes" id="UP000640786"/>
    </source>
</evidence>
<evidence type="ECO:0000256" key="1">
    <source>
        <dbReference type="SAM" id="Phobius"/>
    </source>
</evidence>
<keyword evidence="1" id="KW-0812">Transmembrane</keyword>
<organism evidence="2 3">
    <name type="scientific">Psychrobacillus faecigallinarum</name>
    <dbReference type="NCBI Taxonomy" id="2762235"/>
    <lineage>
        <taxon>Bacteria</taxon>
        <taxon>Bacillati</taxon>
        <taxon>Bacillota</taxon>
        <taxon>Bacilli</taxon>
        <taxon>Bacillales</taxon>
        <taxon>Bacillaceae</taxon>
        <taxon>Psychrobacillus</taxon>
    </lineage>
</organism>
<dbReference type="RefSeq" id="WP_191697265.1">
    <property type="nucleotide sequence ID" value="NZ_JACSQO010000005.1"/>
</dbReference>
<dbReference type="Proteomes" id="UP000640786">
    <property type="component" value="Unassembled WGS sequence"/>
</dbReference>
<name>A0ABR8RA98_9BACI</name>
<sequence>MKSIEFIISIIGAIATSGAAIAAWLAAQQAKKNTELTQVFNNKNDLQKRSEVKPLLEIVKYGTEKEGYQIGFKNLGFQTILFLEASITSESLKKVEFFDDIQKCEISLSEDGLVFVNLNKVANTGTLQKESQLSIKYKTIYNDVITDVYHLHREVSGIPVRTNIEFGYLVN</sequence>
<accession>A0ABR8RA98</accession>
<protein>
    <submittedName>
        <fullName evidence="2">Uncharacterized protein</fullName>
    </submittedName>
</protein>
<gene>
    <name evidence="2" type="ORF">H9650_11455</name>
</gene>
<evidence type="ECO:0000313" key="2">
    <source>
        <dbReference type="EMBL" id="MBD7944732.1"/>
    </source>
</evidence>
<keyword evidence="1" id="KW-0472">Membrane</keyword>
<keyword evidence="1" id="KW-1133">Transmembrane helix</keyword>
<feature type="transmembrane region" description="Helical" evidence="1">
    <location>
        <begin position="6"/>
        <end position="27"/>
    </location>
</feature>
<proteinExistence type="predicted"/>
<dbReference type="EMBL" id="JACSQO010000005">
    <property type="protein sequence ID" value="MBD7944732.1"/>
    <property type="molecule type" value="Genomic_DNA"/>
</dbReference>
<reference evidence="2 3" key="1">
    <citation type="submission" date="2020-08" db="EMBL/GenBank/DDBJ databases">
        <title>A Genomic Blueprint of the Chicken Gut Microbiome.</title>
        <authorList>
            <person name="Gilroy R."/>
            <person name="Ravi A."/>
            <person name="Getino M."/>
            <person name="Pursley I."/>
            <person name="Horton D.L."/>
            <person name="Alikhan N.-F."/>
            <person name="Baker D."/>
            <person name="Gharbi K."/>
            <person name="Hall N."/>
            <person name="Watson M."/>
            <person name="Adriaenssens E.M."/>
            <person name="Foster-Nyarko E."/>
            <person name="Jarju S."/>
            <person name="Secka A."/>
            <person name="Antonio M."/>
            <person name="Oren A."/>
            <person name="Chaudhuri R."/>
            <person name="La Ragione R.M."/>
            <person name="Hildebrand F."/>
            <person name="Pallen M.J."/>
        </authorList>
    </citation>
    <scope>NUCLEOTIDE SEQUENCE [LARGE SCALE GENOMIC DNA]</scope>
    <source>
        <strain evidence="2 3">Sa2BUA9</strain>
    </source>
</reference>
<keyword evidence="3" id="KW-1185">Reference proteome</keyword>